<dbReference type="EMBL" id="LXQA011042579">
    <property type="protein sequence ID" value="MCI82413.1"/>
    <property type="molecule type" value="Genomic_DNA"/>
</dbReference>
<dbReference type="Proteomes" id="UP000265520">
    <property type="component" value="Unassembled WGS sequence"/>
</dbReference>
<protein>
    <submittedName>
        <fullName evidence="1">Uncharacterized protein</fullName>
    </submittedName>
</protein>
<comment type="caution">
    <text evidence="1">The sequence shown here is derived from an EMBL/GenBank/DDBJ whole genome shotgun (WGS) entry which is preliminary data.</text>
</comment>
<keyword evidence="2" id="KW-1185">Reference proteome</keyword>
<feature type="non-terminal residue" evidence="1">
    <location>
        <position position="34"/>
    </location>
</feature>
<reference evidence="1 2" key="1">
    <citation type="journal article" date="2018" name="Front. Plant Sci.">
        <title>Red Clover (Trifolium pratense) and Zigzag Clover (T. medium) - A Picture of Genomic Similarities and Differences.</title>
        <authorList>
            <person name="Dluhosova J."/>
            <person name="Istvanek J."/>
            <person name="Nedelnik J."/>
            <person name="Repkova J."/>
        </authorList>
    </citation>
    <scope>NUCLEOTIDE SEQUENCE [LARGE SCALE GENOMIC DNA]</scope>
    <source>
        <strain evidence="2">cv. 10/8</strain>
        <tissue evidence="1">Leaf</tissue>
    </source>
</reference>
<accession>A0A392V4T2</accession>
<evidence type="ECO:0000313" key="2">
    <source>
        <dbReference type="Proteomes" id="UP000265520"/>
    </source>
</evidence>
<proteinExistence type="predicted"/>
<evidence type="ECO:0000313" key="1">
    <source>
        <dbReference type="EMBL" id="MCI82413.1"/>
    </source>
</evidence>
<organism evidence="1 2">
    <name type="scientific">Trifolium medium</name>
    <dbReference type="NCBI Taxonomy" id="97028"/>
    <lineage>
        <taxon>Eukaryota</taxon>
        <taxon>Viridiplantae</taxon>
        <taxon>Streptophyta</taxon>
        <taxon>Embryophyta</taxon>
        <taxon>Tracheophyta</taxon>
        <taxon>Spermatophyta</taxon>
        <taxon>Magnoliopsida</taxon>
        <taxon>eudicotyledons</taxon>
        <taxon>Gunneridae</taxon>
        <taxon>Pentapetalae</taxon>
        <taxon>rosids</taxon>
        <taxon>fabids</taxon>
        <taxon>Fabales</taxon>
        <taxon>Fabaceae</taxon>
        <taxon>Papilionoideae</taxon>
        <taxon>50 kb inversion clade</taxon>
        <taxon>NPAAA clade</taxon>
        <taxon>Hologalegina</taxon>
        <taxon>IRL clade</taxon>
        <taxon>Trifolieae</taxon>
        <taxon>Trifolium</taxon>
    </lineage>
</organism>
<name>A0A392V4T2_9FABA</name>
<dbReference type="AlphaFoldDB" id="A0A392V4T2"/>
<sequence length="34" mass="4017">MHYSNLNLHLKLILTWASERYLHSSEHPSTDPPQ</sequence>